<dbReference type="AlphaFoldDB" id="A0A1G6IT65"/>
<gene>
    <name evidence="1" type="ORF">SAMN05216174_10166</name>
</gene>
<accession>A0A1G6IT65</accession>
<name>A0A1G6IT65_9PSEU</name>
<dbReference type="RefSeq" id="WP_091446857.1">
    <property type="nucleotide sequence ID" value="NZ_FMZZ01000001.1"/>
</dbReference>
<keyword evidence="2" id="KW-1185">Reference proteome</keyword>
<reference evidence="2" key="1">
    <citation type="submission" date="2016-10" db="EMBL/GenBank/DDBJ databases">
        <authorList>
            <person name="Varghese N."/>
            <person name="Submissions S."/>
        </authorList>
    </citation>
    <scope>NUCLEOTIDE SEQUENCE [LARGE SCALE GENOMIC DNA]</scope>
    <source>
        <strain evidence="2">IBRC-M 10403</strain>
    </source>
</reference>
<dbReference type="EMBL" id="FMZZ01000001">
    <property type="protein sequence ID" value="SDC08956.1"/>
    <property type="molecule type" value="Genomic_DNA"/>
</dbReference>
<dbReference type="OrthoDB" id="962555at2"/>
<evidence type="ECO:0000313" key="1">
    <source>
        <dbReference type="EMBL" id="SDC08956.1"/>
    </source>
</evidence>
<proteinExistence type="predicted"/>
<sequence length="119" mass="13867">MSPTVSPTLRFQTQTFEYQSDAQHPQRKKLTFHFDNPVISANAALRGFEAEFVDQERPVHLLFHRITDVRKADYSTRLVEVTVEYGLRDNSSNHYDDKYRGSIDVLVIAQIDEPDRRVN</sequence>
<dbReference type="Proteomes" id="UP000199501">
    <property type="component" value="Unassembled WGS sequence"/>
</dbReference>
<organism evidence="1 2">
    <name type="scientific">Actinokineospora iranica</name>
    <dbReference type="NCBI Taxonomy" id="1271860"/>
    <lineage>
        <taxon>Bacteria</taxon>
        <taxon>Bacillati</taxon>
        <taxon>Actinomycetota</taxon>
        <taxon>Actinomycetes</taxon>
        <taxon>Pseudonocardiales</taxon>
        <taxon>Pseudonocardiaceae</taxon>
        <taxon>Actinokineospora</taxon>
    </lineage>
</organism>
<protein>
    <submittedName>
        <fullName evidence="1">Uncharacterized protein</fullName>
    </submittedName>
</protein>
<evidence type="ECO:0000313" key="2">
    <source>
        <dbReference type="Proteomes" id="UP000199501"/>
    </source>
</evidence>